<dbReference type="GO" id="GO:0050660">
    <property type="term" value="F:flavin adenine dinucleotide binding"/>
    <property type="evidence" value="ECO:0007669"/>
    <property type="project" value="InterPro"/>
</dbReference>
<protein>
    <submittedName>
        <fullName evidence="7">Acyl-CoA dehydrogenase</fullName>
        <ecNumber evidence="7">1.3.99.3</ecNumber>
    </submittedName>
</protein>
<dbReference type="SUPFAM" id="SSF47203">
    <property type="entry name" value="Acyl-CoA dehydrogenase C-terminal domain-like"/>
    <property type="match status" value="1"/>
</dbReference>
<dbReference type="eggNOG" id="arCOG04310">
    <property type="taxonomic scope" value="Archaea"/>
</dbReference>
<organism evidence="7 8">
    <name type="scientific">Acidilobus saccharovorans (strain DSM 16705 / JCM 18335 / VKM B-2471 / 345-15)</name>
    <dbReference type="NCBI Taxonomy" id="666510"/>
    <lineage>
        <taxon>Archaea</taxon>
        <taxon>Thermoproteota</taxon>
        <taxon>Thermoprotei</taxon>
        <taxon>Acidilobales</taxon>
        <taxon>Acidilobaceae</taxon>
        <taxon>Acidilobus</taxon>
    </lineage>
</organism>
<dbReference type="InterPro" id="IPR037069">
    <property type="entry name" value="AcylCoA_DH/ox_N_sf"/>
</dbReference>
<gene>
    <name evidence="7" type="ordered locus">ASAC_1042</name>
</gene>
<dbReference type="Gene3D" id="2.40.110.10">
    <property type="entry name" value="Butyryl-CoA Dehydrogenase, subunit A, domain 2"/>
    <property type="match status" value="1"/>
</dbReference>
<dbReference type="Pfam" id="PF02771">
    <property type="entry name" value="Acyl-CoA_dh_N"/>
    <property type="match status" value="1"/>
</dbReference>
<name>D9Q2A9_ACIS3</name>
<reference evidence="7 8" key="1">
    <citation type="journal article" date="2010" name="Appl. Environ. Microbiol.">
        <title>The genome sequence of the crenarchaeon Acidilobus saccharovorans supports a new order, Acidilobales, and suggests an important ecological role in terrestrial acidic hot springs.</title>
        <authorList>
            <person name="Mardanov A.V."/>
            <person name="Svetlitchnyi V.A."/>
            <person name="Beletsky A.V."/>
            <person name="Prokofeva M.I."/>
            <person name="Bonch-Osmolovskaya E.A."/>
            <person name="Ravin N.V."/>
            <person name="Skryabin K.G."/>
        </authorList>
    </citation>
    <scope>NUCLEOTIDE SEQUENCE [LARGE SCALE GENOMIC DNA]</scope>
    <source>
        <strain evidence="8">DSM 16705 / JCM 18335 / VKM B-2471 / 345-15</strain>
    </source>
</reference>
<evidence type="ECO:0000256" key="1">
    <source>
        <dbReference type="ARBA" id="ARBA00001974"/>
    </source>
</evidence>
<dbReference type="InterPro" id="IPR009075">
    <property type="entry name" value="AcylCo_DH/oxidase_C"/>
</dbReference>
<feature type="domain" description="Acyl-CoA dehydrogenase/oxidase N-terminal" evidence="6">
    <location>
        <begin position="7"/>
        <end position="118"/>
    </location>
</feature>
<dbReference type="FunFam" id="1.10.540.10:FF:000026">
    <property type="entry name" value="Acyl-CoA dehydrogenase medium chain"/>
    <property type="match status" value="1"/>
</dbReference>
<keyword evidence="7" id="KW-0560">Oxidoreductase</keyword>
<dbReference type="AlphaFoldDB" id="D9Q2A9"/>
<dbReference type="GO" id="GO:0003995">
    <property type="term" value="F:acyl-CoA dehydrogenase activity"/>
    <property type="evidence" value="ECO:0007669"/>
    <property type="project" value="TreeGrafter"/>
</dbReference>
<evidence type="ECO:0000259" key="5">
    <source>
        <dbReference type="Pfam" id="PF00441"/>
    </source>
</evidence>
<dbReference type="Pfam" id="PF00441">
    <property type="entry name" value="Acyl-CoA_dh_1"/>
    <property type="match status" value="1"/>
</dbReference>
<dbReference type="InterPro" id="IPR013786">
    <property type="entry name" value="AcylCoA_DH/ox_N"/>
</dbReference>
<dbReference type="InterPro" id="IPR046373">
    <property type="entry name" value="Acyl-CoA_Oxase/DH_mid-dom_sf"/>
</dbReference>
<accession>D9Q2A9</accession>
<dbReference type="PANTHER" id="PTHR43884">
    <property type="entry name" value="ACYL-COA DEHYDROGENASE"/>
    <property type="match status" value="1"/>
</dbReference>
<evidence type="ECO:0000313" key="7">
    <source>
        <dbReference type="EMBL" id="ADL19447.1"/>
    </source>
</evidence>
<dbReference type="Gene3D" id="1.10.540.10">
    <property type="entry name" value="Acyl-CoA dehydrogenase/oxidase, N-terminal domain"/>
    <property type="match status" value="1"/>
</dbReference>
<keyword evidence="4" id="KW-0274">FAD</keyword>
<feature type="domain" description="Acyl-CoA dehydrogenase/oxidase C-terminal" evidence="5">
    <location>
        <begin position="241"/>
        <end position="401"/>
    </location>
</feature>
<comment type="cofactor">
    <cofactor evidence="1">
        <name>FAD</name>
        <dbReference type="ChEBI" id="CHEBI:57692"/>
    </cofactor>
</comment>
<dbReference type="KEGG" id="asc:ASAC_1042"/>
<dbReference type="Proteomes" id="UP000000346">
    <property type="component" value="Chromosome"/>
</dbReference>
<proteinExistence type="inferred from homology"/>
<keyword evidence="8" id="KW-1185">Reference proteome</keyword>
<dbReference type="SUPFAM" id="SSF56645">
    <property type="entry name" value="Acyl-CoA dehydrogenase NM domain-like"/>
    <property type="match status" value="1"/>
</dbReference>
<evidence type="ECO:0000313" key="8">
    <source>
        <dbReference type="Proteomes" id="UP000000346"/>
    </source>
</evidence>
<dbReference type="PIRSF" id="PIRSF016578">
    <property type="entry name" value="HsaA"/>
    <property type="match status" value="1"/>
</dbReference>
<evidence type="ECO:0000256" key="4">
    <source>
        <dbReference type="ARBA" id="ARBA00022827"/>
    </source>
</evidence>
<sequence>MDFELSQDEKLFKQSVHEFLSKELAPIWSDMDAKKMIPTDLIHRMGEQGLFAIPVPEQYGGQGGSFLLAALAVEEVAYNDPAVATAVFTLLNNAWPYILYLYGNEEVKQEILPLVGRGRAFFGIASTEPTGGSDVAGERTSAVKDANGIYRVSGEKVYISGVREAIEQLDLGSWYLIARTSPEPGHRALTGFAFIGNYRGKRPEGFEYSILNTIGRHAISTGTLKFNGTPVESRYVIGQEGRGFYIAMEGFSLARVLVSAANIGAAQWALETAISYARERKLFGDKPIASYQGVSFPIAEVASKLEAARLLVYKAAQVADRIYIKKEAGLRPHDLDYWASAAKIEAVETALNAAEVLMKTYGALAYTEEANVFRNLLGVLSYFVGAEGTQNIMRYIVARELIGKDYVKG</sequence>
<dbReference type="Gene3D" id="1.20.140.10">
    <property type="entry name" value="Butyryl-CoA Dehydrogenase, subunit A, domain 3"/>
    <property type="match status" value="1"/>
</dbReference>
<dbReference type="PANTHER" id="PTHR43884:SF37">
    <property type="entry name" value="ACYL-COA DEHYDROGENASE"/>
    <property type="match status" value="1"/>
</dbReference>
<dbReference type="EC" id="1.3.99.3" evidence="7"/>
<evidence type="ECO:0000256" key="3">
    <source>
        <dbReference type="ARBA" id="ARBA00022630"/>
    </source>
</evidence>
<comment type="similarity">
    <text evidence="2">Belongs to the acyl-CoA dehydrogenase family.</text>
</comment>
<dbReference type="InterPro" id="IPR036250">
    <property type="entry name" value="AcylCo_DH-like_C"/>
</dbReference>
<dbReference type="InParanoid" id="D9Q2A9"/>
<dbReference type="InterPro" id="IPR009100">
    <property type="entry name" value="AcylCoA_DH/oxidase_NM_dom_sf"/>
</dbReference>
<keyword evidence="3" id="KW-0285">Flavoprotein</keyword>
<evidence type="ECO:0000259" key="6">
    <source>
        <dbReference type="Pfam" id="PF02771"/>
    </source>
</evidence>
<dbReference type="EMBL" id="CP001742">
    <property type="protein sequence ID" value="ADL19447.1"/>
    <property type="molecule type" value="Genomic_DNA"/>
</dbReference>
<dbReference type="HOGENOM" id="CLU_018204_0_2_2"/>
<evidence type="ECO:0000256" key="2">
    <source>
        <dbReference type="ARBA" id="ARBA00009347"/>
    </source>
</evidence>
<dbReference type="STRING" id="666510.ASAC_1042"/>